<evidence type="ECO:0000313" key="2">
    <source>
        <dbReference type="Proteomes" id="UP000018745"/>
    </source>
</evidence>
<gene>
    <name evidence="1" type="ORF">OVS_00570</name>
</gene>
<evidence type="ECO:0008006" key="3">
    <source>
        <dbReference type="Google" id="ProtNLM"/>
    </source>
</evidence>
<dbReference type="Proteomes" id="UP000018745">
    <property type="component" value="Chromosome"/>
</dbReference>
<keyword evidence="2" id="KW-1185">Reference proteome</keyword>
<sequence>MDGFRAKDGKIYQNADGNFLRERNPIAFGFTNDSAGEAWRLTKSGKVYKDESIFGFKDYSWLNEKAEGGHTISGGEKFKTLISGLGIRVKEITGPCILVKNKNGAKWKDLRSCPENSEKTRQEVQVITRHLDVDLVPLVNQKATDDQLSYLGGTVCMAKLITNNNKIDNLSSLGFIFVIGTGFKNDNNKSLIGDQMKWNKDNKIVSAGYGVCEGLGKIIGGHGFNLTLPLHYGNSFEGKLNENSVITLGSENGPTLYWNGPGQYKGYFGILLGVVGQCRKMKNGTYDEYGDCKRNYDLKTMHKDWTFIHGARNKKDKEYAVIGLTLLDKEKLRIAVQEKKFSFGKLKPQASRSTAKYIVAKN</sequence>
<evidence type="ECO:0000313" key="1">
    <source>
        <dbReference type="EMBL" id="AHC40105.1"/>
    </source>
</evidence>
<protein>
    <recommendedName>
        <fullName evidence="3">DUF31 domain-containing protein</fullName>
    </recommendedName>
</protein>
<name>A0ABM5P0Y2_9MOLU</name>
<organism evidence="1 2">
    <name type="scientific">Mycoplasma ovis str. Michigan</name>
    <dbReference type="NCBI Taxonomy" id="1415773"/>
    <lineage>
        <taxon>Bacteria</taxon>
        <taxon>Bacillati</taxon>
        <taxon>Mycoplasmatota</taxon>
        <taxon>Mollicutes</taxon>
        <taxon>Mycoplasmataceae</taxon>
        <taxon>Mycoplasma</taxon>
    </lineage>
</organism>
<dbReference type="RefSeq" id="WP_024070908.1">
    <property type="nucleotide sequence ID" value="NC_023062.1"/>
</dbReference>
<proteinExistence type="predicted"/>
<reference evidence="1 2" key="1">
    <citation type="journal article" date="2014" name="Genome Announc.">
        <title>Complete Genome Sequence of Mycoplasma ovis Strain Michigan, a Hemoplasma of Sheep with Two Distinct 16S rRNA Genes.</title>
        <authorList>
            <person name="Deshuillers P.L."/>
            <person name="Santos A.P."/>
            <person name="do Nascimento N.C."/>
            <person name="Hampel J.A."/>
            <person name="Bergin I.L."/>
            <person name="Dyson M.C."/>
            <person name="Messick J.B."/>
        </authorList>
    </citation>
    <scope>NUCLEOTIDE SEQUENCE [LARGE SCALE GENOMIC DNA]</scope>
    <source>
        <strain evidence="1 2">Michigan</strain>
    </source>
</reference>
<dbReference type="EMBL" id="CP006935">
    <property type="protein sequence ID" value="AHC40105.1"/>
    <property type="molecule type" value="Genomic_DNA"/>
</dbReference>
<accession>A0ABM5P0Y2</accession>